<dbReference type="EMBL" id="OBEI01000003">
    <property type="protein sequence ID" value="SNZ07974.1"/>
    <property type="molecule type" value="Genomic_DNA"/>
</dbReference>
<dbReference type="RefSeq" id="WP_097000290.1">
    <property type="nucleotide sequence ID" value="NZ_OBEI01000003.1"/>
</dbReference>
<accession>A0A285NEN3</accession>
<feature type="transmembrane region" description="Helical" evidence="1">
    <location>
        <begin position="24"/>
        <end position="42"/>
    </location>
</feature>
<sequence>MASHLENTKAVDKITYMTDAVPTWWMLFWIGYILFMVAYIVFDWIPDFLGWLDVIGKGPEAADKYIWLRELMRH</sequence>
<name>A0A285NEN3_9AQUI</name>
<keyword evidence="1" id="KW-0812">Transmembrane</keyword>
<evidence type="ECO:0000256" key="1">
    <source>
        <dbReference type="SAM" id="Phobius"/>
    </source>
</evidence>
<keyword evidence="1" id="KW-1133">Transmembrane helix</keyword>
<dbReference type="AlphaFoldDB" id="A0A285NEN3"/>
<evidence type="ECO:0000313" key="3">
    <source>
        <dbReference type="Proteomes" id="UP000219036"/>
    </source>
</evidence>
<protein>
    <submittedName>
        <fullName evidence="2">Uncharacterized protein</fullName>
    </submittedName>
</protein>
<keyword evidence="1" id="KW-0472">Membrane</keyword>
<dbReference type="Proteomes" id="UP000219036">
    <property type="component" value="Unassembled WGS sequence"/>
</dbReference>
<dbReference type="OrthoDB" id="14919at2"/>
<gene>
    <name evidence="2" type="ORF">SAMN06265182_1118</name>
</gene>
<organism evidence="2 3">
    <name type="scientific">Persephonella hydrogeniphila</name>
    <dbReference type="NCBI Taxonomy" id="198703"/>
    <lineage>
        <taxon>Bacteria</taxon>
        <taxon>Pseudomonadati</taxon>
        <taxon>Aquificota</taxon>
        <taxon>Aquificia</taxon>
        <taxon>Aquificales</taxon>
        <taxon>Hydrogenothermaceae</taxon>
        <taxon>Persephonella</taxon>
    </lineage>
</organism>
<keyword evidence="3" id="KW-1185">Reference proteome</keyword>
<evidence type="ECO:0000313" key="2">
    <source>
        <dbReference type="EMBL" id="SNZ07974.1"/>
    </source>
</evidence>
<reference evidence="3" key="1">
    <citation type="submission" date="2017-09" db="EMBL/GenBank/DDBJ databases">
        <authorList>
            <person name="Varghese N."/>
            <person name="Submissions S."/>
        </authorList>
    </citation>
    <scope>NUCLEOTIDE SEQUENCE [LARGE SCALE GENOMIC DNA]</scope>
    <source>
        <strain evidence="3">DSM 15103</strain>
    </source>
</reference>
<proteinExistence type="predicted"/>